<dbReference type="OrthoDB" id="10402367at2759"/>
<dbReference type="AlphaFoldDB" id="A0A2P5CVG4"/>
<accession>A0A2P5CVG4</accession>
<proteinExistence type="predicted"/>
<reference evidence="3" key="1">
    <citation type="submission" date="2016-06" db="EMBL/GenBank/DDBJ databases">
        <title>Parallel loss of symbiosis genes in relatives of nitrogen-fixing non-legume Parasponia.</title>
        <authorList>
            <person name="Van Velzen R."/>
            <person name="Holmer R."/>
            <person name="Bu F."/>
            <person name="Rutten L."/>
            <person name="Van Zeijl A."/>
            <person name="Liu W."/>
            <person name="Santuari L."/>
            <person name="Cao Q."/>
            <person name="Sharma T."/>
            <person name="Shen D."/>
            <person name="Roswanjaya Y."/>
            <person name="Wardhani T."/>
            <person name="Kalhor M.S."/>
            <person name="Jansen J."/>
            <person name="Van den Hoogen J."/>
            <person name="Gungor B."/>
            <person name="Hartog M."/>
            <person name="Hontelez J."/>
            <person name="Verver J."/>
            <person name="Yang W.-C."/>
            <person name="Schijlen E."/>
            <person name="Repin R."/>
            <person name="Schilthuizen M."/>
            <person name="Schranz E."/>
            <person name="Heidstra R."/>
            <person name="Miyata K."/>
            <person name="Fedorova E."/>
            <person name="Kohlen W."/>
            <person name="Bisseling T."/>
            <person name="Smit S."/>
            <person name="Geurts R."/>
        </authorList>
    </citation>
    <scope>NUCLEOTIDE SEQUENCE [LARGE SCALE GENOMIC DNA]</scope>
    <source>
        <strain evidence="3">cv. WU1-14</strain>
    </source>
</reference>
<dbReference type="Proteomes" id="UP000237105">
    <property type="component" value="Unassembled WGS sequence"/>
</dbReference>
<protein>
    <submittedName>
        <fullName evidence="2">Uncharacterized protein</fullName>
    </submittedName>
</protein>
<keyword evidence="3" id="KW-1185">Reference proteome</keyword>
<sequence>MIIKNLATSPTPWHQILLRNLPILNPNPRNPHIRMLPQCLIPIPNNHRPQIRLPGPPQRLRKVRIVRDQEQPVNPSAHGMLHLALQSPIRGLGFILHGLDKNPSTPKLRGQAVPDLGRDQGPGRLVVLVVPGYVALLETLPFLALERPHPVQLLLALALVELLEVLLQVQIGLTLAAADPADVRLGGGRDEALALEDVEPFTVAALLEDPLGQVDEGVAVGVGGGVDHVAEALGDPLERHGGLVGGAARGLVVEVPEDDYLLLLGGVDALLGLDHVDLVGSGAGSDGDGPFEAKSRSRRGFGFEG</sequence>
<evidence type="ECO:0000313" key="3">
    <source>
        <dbReference type="Proteomes" id="UP000237105"/>
    </source>
</evidence>
<comment type="caution">
    <text evidence="2">The sequence shown here is derived from an EMBL/GenBank/DDBJ whole genome shotgun (WGS) entry which is preliminary data.</text>
</comment>
<dbReference type="EMBL" id="JXTB01000091">
    <property type="protein sequence ID" value="PON65037.1"/>
    <property type="molecule type" value="Genomic_DNA"/>
</dbReference>
<name>A0A2P5CVG4_PARAD</name>
<feature type="region of interest" description="Disordered" evidence="1">
    <location>
        <begin position="284"/>
        <end position="305"/>
    </location>
</feature>
<evidence type="ECO:0000313" key="2">
    <source>
        <dbReference type="EMBL" id="PON65037.1"/>
    </source>
</evidence>
<evidence type="ECO:0000256" key="1">
    <source>
        <dbReference type="SAM" id="MobiDB-lite"/>
    </source>
</evidence>
<organism evidence="2 3">
    <name type="scientific">Parasponia andersonii</name>
    <name type="common">Sponia andersonii</name>
    <dbReference type="NCBI Taxonomy" id="3476"/>
    <lineage>
        <taxon>Eukaryota</taxon>
        <taxon>Viridiplantae</taxon>
        <taxon>Streptophyta</taxon>
        <taxon>Embryophyta</taxon>
        <taxon>Tracheophyta</taxon>
        <taxon>Spermatophyta</taxon>
        <taxon>Magnoliopsida</taxon>
        <taxon>eudicotyledons</taxon>
        <taxon>Gunneridae</taxon>
        <taxon>Pentapetalae</taxon>
        <taxon>rosids</taxon>
        <taxon>fabids</taxon>
        <taxon>Rosales</taxon>
        <taxon>Cannabaceae</taxon>
        <taxon>Parasponia</taxon>
    </lineage>
</organism>
<gene>
    <name evidence="2" type="ORF">PanWU01x14_119540</name>
</gene>